<gene>
    <name evidence="1" type="ORF">MNB_SV-3-64</name>
</gene>
<protein>
    <submittedName>
        <fullName evidence="1">Uncharacterized protein</fullName>
    </submittedName>
</protein>
<dbReference type="EMBL" id="FPHI01000008">
    <property type="protein sequence ID" value="SFV55186.1"/>
    <property type="molecule type" value="Genomic_DNA"/>
</dbReference>
<accession>A0A1W1BNX2</accession>
<proteinExistence type="predicted"/>
<name>A0A1W1BNX2_9ZZZZ</name>
<sequence length="76" mass="8761">MKKILLVFLFYTNFSSAVINEYVSDVYFANGIDTSFGKSEKARDKIKDNFELSNPEAYNSVNDWQVSYNHTHGIVE</sequence>
<organism evidence="1">
    <name type="scientific">hydrothermal vent metagenome</name>
    <dbReference type="NCBI Taxonomy" id="652676"/>
    <lineage>
        <taxon>unclassified sequences</taxon>
        <taxon>metagenomes</taxon>
        <taxon>ecological metagenomes</taxon>
    </lineage>
</organism>
<evidence type="ECO:0000313" key="1">
    <source>
        <dbReference type="EMBL" id="SFV55186.1"/>
    </source>
</evidence>
<reference evidence="1" key="1">
    <citation type="submission" date="2016-10" db="EMBL/GenBank/DDBJ databases">
        <authorList>
            <person name="de Groot N.N."/>
        </authorList>
    </citation>
    <scope>NUCLEOTIDE SEQUENCE</scope>
</reference>
<dbReference type="AlphaFoldDB" id="A0A1W1BNX2"/>